<protein>
    <submittedName>
        <fullName evidence="1">Uncharacterized protein</fullName>
    </submittedName>
</protein>
<proteinExistence type="predicted"/>
<keyword evidence="2" id="KW-1185">Reference proteome</keyword>
<dbReference type="Proteomes" id="UP000001072">
    <property type="component" value="Unassembled WGS sequence"/>
</dbReference>
<gene>
    <name evidence="1" type="ORF">MELLADRAFT_69960</name>
</gene>
<evidence type="ECO:0000313" key="1">
    <source>
        <dbReference type="EMBL" id="EGF97498.1"/>
    </source>
</evidence>
<evidence type="ECO:0000313" key="2">
    <source>
        <dbReference type="Proteomes" id="UP000001072"/>
    </source>
</evidence>
<dbReference type="InParanoid" id="F4SCY0"/>
<name>F4SCY0_MELLP</name>
<dbReference type="HOGENOM" id="CLU_950208_0_0_1"/>
<reference evidence="2" key="1">
    <citation type="journal article" date="2011" name="Proc. Natl. Acad. Sci. U.S.A.">
        <title>Obligate biotrophy features unraveled by the genomic analysis of rust fungi.</title>
        <authorList>
            <person name="Duplessis S."/>
            <person name="Cuomo C.A."/>
            <person name="Lin Y.-C."/>
            <person name="Aerts A."/>
            <person name="Tisserant E."/>
            <person name="Veneault-Fourrey C."/>
            <person name="Joly D.L."/>
            <person name="Hacquard S."/>
            <person name="Amselem J."/>
            <person name="Cantarel B.L."/>
            <person name="Chiu R."/>
            <person name="Coutinho P.M."/>
            <person name="Feau N."/>
            <person name="Field M."/>
            <person name="Frey P."/>
            <person name="Gelhaye E."/>
            <person name="Goldberg J."/>
            <person name="Grabherr M.G."/>
            <person name="Kodira C.D."/>
            <person name="Kohler A."/>
            <person name="Kuees U."/>
            <person name="Lindquist E.A."/>
            <person name="Lucas S.M."/>
            <person name="Mago R."/>
            <person name="Mauceli E."/>
            <person name="Morin E."/>
            <person name="Murat C."/>
            <person name="Pangilinan J.L."/>
            <person name="Park R."/>
            <person name="Pearson M."/>
            <person name="Quesneville H."/>
            <person name="Rouhier N."/>
            <person name="Sakthikumar S."/>
            <person name="Salamov A.A."/>
            <person name="Schmutz J."/>
            <person name="Selles B."/>
            <person name="Shapiro H."/>
            <person name="Tanguay P."/>
            <person name="Tuskan G.A."/>
            <person name="Henrissat B."/>
            <person name="Van de Peer Y."/>
            <person name="Rouze P."/>
            <person name="Ellis J.G."/>
            <person name="Dodds P.N."/>
            <person name="Schein J.E."/>
            <person name="Zhong S."/>
            <person name="Hamelin R.C."/>
            <person name="Grigoriev I.V."/>
            <person name="Szabo L.J."/>
            <person name="Martin F."/>
        </authorList>
    </citation>
    <scope>NUCLEOTIDE SEQUENCE [LARGE SCALE GENOMIC DNA]</scope>
    <source>
        <strain evidence="2">98AG31 / pathotype 3-4-7</strain>
    </source>
</reference>
<dbReference type="VEuPathDB" id="FungiDB:MELLADRAFT_69960"/>
<dbReference type="GeneID" id="18931375"/>
<dbReference type="AlphaFoldDB" id="F4SCY0"/>
<sequence length="299" mass="34165">MSQNVMVTSKPPAPAGLELMDHGRRLDPGQDQQPASLKEFLKVFNGNLEVLDSNIRDFSNESGSKFSEVLKKEFHLLEVVNAQYKELYKVIRQDNKDVSSLNGKLVLFLNNFPSESLNLFLDKNSSSLFSLNDINENLLEFKNTLNEFRENCERPQVVEHDLVLTTLLSNLHDKLYNKLENKFHHTNQPNDEINKLIQDQTLAAENEKIQRSNFQDFLARSLQEIKENQAKFENSTNNKLGRIEKMLLKMTDSNKQGIEQVQGQVQNSTLPTNRVGSIVRNFEGISQTPMQGGSTRNAR</sequence>
<organism evidence="2">
    <name type="scientific">Melampsora larici-populina (strain 98AG31 / pathotype 3-4-7)</name>
    <name type="common">Poplar leaf rust fungus</name>
    <dbReference type="NCBI Taxonomy" id="747676"/>
    <lineage>
        <taxon>Eukaryota</taxon>
        <taxon>Fungi</taxon>
        <taxon>Dikarya</taxon>
        <taxon>Basidiomycota</taxon>
        <taxon>Pucciniomycotina</taxon>
        <taxon>Pucciniomycetes</taxon>
        <taxon>Pucciniales</taxon>
        <taxon>Melampsoraceae</taxon>
        <taxon>Melampsora</taxon>
    </lineage>
</organism>
<dbReference type="KEGG" id="mlr:MELLADRAFT_69960"/>
<dbReference type="RefSeq" id="XP_007419232.1">
    <property type="nucleotide sequence ID" value="XM_007419170.1"/>
</dbReference>
<accession>F4SCY0</accession>
<dbReference type="EMBL" id="GL883226">
    <property type="protein sequence ID" value="EGF97498.1"/>
    <property type="molecule type" value="Genomic_DNA"/>
</dbReference>